<proteinExistence type="predicted"/>
<accession>A0A0D9QUB9</accession>
<sequence>MQHSFKCENAWCSKNVCLTGRIVQEEFLTSGVKYESEGLWGSSCIFESIDHELPQKKYACPQKDNFEDFIRKNKIPKKTCCQRFFGPIKRINSKVDDFLLRKMLPEIEDPAKIPTTCCGGFAQFLSDNKYLVLLIMFVVGANLLKFIGTCTLIHTIGFPLLISVPIIT</sequence>
<dbReference type="RefSeq" id="XP_012333379.1">
    <property type="nucleotide sequence ID" value="XM_012477956.1"/>
</dbReference>
<reference evidence="2 3" key="1">
    <citation type="submission" date="2014-03" db="EMBL/GenBank/DDBJ databases">
        <title>The Genome Sequence of Plasmodium fragile nilgiri.</title>
        <authorList>
            <consortium name="The Broad Institute Genomics Platform"/>
            <consortium name="The Broad Institute Genome Sequencing Center for Infectious Disease"/>
            <person name="Neafsey D."/>
            <person name="Duraisingh M."/>
            <person name="Young S.K."/>
            <person name="Zeng Q."/>
            <person name="Gargeya S."/>
            <person name="Abouelleil A."/>
            <person name="Alvarado L."/>
            <person name="Chapman S.B."/>
            <person name="Gainer-Dewar J."/>
            <person name="Goldberg J."/>
            <person name="Griggs A."/>
            <person name="Gujja S."/>
            <person name="Hansen M."/>
            <person name="Howarth C."/>
            <person name="Imamovic A."/>
            <person name="Larimer J."/>
            <person name="Pearson M."/>
            <person name="Poon T.W."/>
            <person name="Priest M."/>
            <person name="Roberts A."/>
            <person name="Saif S."/>
            <person name="Shea T."/>
            <person name="Sykes S."/>
            <person name="Wortman J."/>
            <person name="Nusbaum C."/>
            <person name="Birren B."/>
        </authorList>
    </citation>
    <scope>NUCLEOTIDE SEQUENCE [LARGE SCALE GENOMIC DNA]</scope>
    <source>
        <strain evidence="3">nilgiri</strain>
    </source>
</reference>
<feature type="transmembrane region" description="Helical" evidence="1">
    <location>
        <begin position="130"/>
        <end position="162"/>
    </location>
</feature>
<evidence type="ECO:0000313" key="2">
    <source>
        <dbReference type="EMBL" id="KJP90136.1"/>
    </source>
</evidence>
<protein>
    <submittedName>
        <fullName evidence="2">Uncharacterized protein</fullName>
    </submittedName>
</protein>
<keyword evidence="3" id="KW-1185">Reference proteome</keyword>
<dbReference type="OrthoDB" id="385260at2759"/>
<keyword evidence="1" id="KW-0472">Membrane</keyword>
<evidence type="ECO:0000256" key="1">
    <source>
        <dbReference type="SAM" id="Phobius"/>
    </source>
</evidence>
<dbReference type="GeneID" id="24265619"/>
<evidence type="ECO:0000313" key="3">
    <source>
        <dbReference type="Proteomes" id="UP000054561"/>
    </source>
</evidence>
<keyword evidence="1" id="KW-1133">Transmembrane helix</keyword>
<gene>
    <name evidence="2" type="ORF">AK88_00305</name>
</gene>
<name>A0A0D9QUB9_PLAFR</name>
<keyword evidence="1" id="KW-0812">Transmembrane</keyword>
<dbReference type="OMA" id="IFESIDH"/>
<dbReference type="Proteomes" id="UP000054561">
    <property type="component" value="Unassembled WGS sequence"/>
</dbReference>
<dbReference type="VEuPathDB" id="PlasmoDB:AK88_00305"/>
<organism evidence="2 3">
    <name type="scientific">Plasmodium fragile</name>
    <dbReference type="NCBI Taxonomy" id="5857"/>
    <lineage>
        <taxon>Eukaryota</taxon>
        <taxon>Sar</taxon>
        <taxon>Alveolata</taxon>
        <taxon>Apicomplexa</taxon>
        <taxon>Aconoidasida</taxon>
        <taxon>Haemosporida</taxon>
        <taxon>Plasmodiidae</taxon>
        <taxon>Plasmodium</taxon>
        <taxon>Plasmodium (Plasmodium)</taxon>
    </lineage>
</organism>
<dbReference type="AlphaFoldDB" id="A0A0D9QUB9"/>
<dbReference type="EMBL" id="KQ001646">
    <property type="protein sequence ID" value="KJP90136.1"/>
    <property type="molecule type" value="Genomic_DNA"/>
</dbReference>